<gene>
    <name evidence="3" type="ORF">RS030_81248</name>
</gene>
<keyword evidence="2" id="KW-0472">Membrane</keyword>
<feature type="compositionally biased region" description="Basic and acidic residues" evidence="1">
    <location>
        <begin position="2458"/>
        <end position="2477"/>
    </location>
</feature>
<feature type="compositionally biased region" description="Basic and acidic residues" evidence="1">
    <location>
        <begin position="2390"/>
        <end position="2399"/>
    </location>
</feature>
<evidence type="ECO:0000256" key="2">
    <source>
        <dbReference type="SAM" id="Phobius"/>
    </source>
</evidence>
<accession>A0AAV9XW09</accession>
<feature type="compositionally biased region" description="Low complexity" evidence="1">
    <location>
        <begin position="80"/>
        <end position="105"/>
    </location>
</feature>
<protein>
    <submittedName>
        <fullName evidence="3">Secreted protein</fullName>
    </submittedName>
</protein>
<keyword evidence="4" id="KW-1185">Reference proteome</keyword>
<reference evidence="3 4" key="1">
    <citation type="submission" date="2023-10" db="EMBL/GenBank/DDBJ databases">
        <title>Comparative genomics analysis reveals potential genetic determinants of host preference in Cryptosporidium xiaoi.</title>
        <authorList>
            <person name="Xiao L."/>
            <person name="Li J."/>
        </authorList>
    </citation>
    <scope>NUCLEOTIDE SEQUENCE [LARGE SCALE GENOMIC DNA]</scope>
    <source>
        <strain evidence="3 4">52996</strain>
    </source>
</reference>
<feature type="region of interest" description="Disordered" evidence="1">
    <location>
        <begin position="232"/>
        <end position="260"/>
    </location>
</feature>
<proteinExistence type="predicted"/>
<feature type="region of interest" description="Disordered" evidence="1">
    <location>
        <begin position="2379"/>
        <end position="2400"/>
    </location>
</feature>
<feature type="region of interest" description="Disordered" evidence="1">
    <location>
        <begin position="2444"/>
        <end position="2493"/>
    </location>
</feature>
<name>A0AAV9XW09_9CRYT</name>
<dbReference type="EMBL" id="JAWDEY010000036">
    <property type="protein sequence ID" value="KAK6587735.1"/>
    <property type="molecule type" value="Genomic_DNA"/>
</dbReference>
<keyword evidence="2" id="KW-1133">Transmembrane helix</keyword>
<evidence type="ECO:0000313" key="4">
    <source>
        <dbReference type="Proteomes" id="UP001311799"/>
    </source>
</evidence>
<comment type="caution">
    <text evidence="3">The sequence shown here is derived from an EMBL/GenBank/DDBJ whole genome shotgun (WGS) entry which is preliminary data.</text>
</comment>
<feature type="compositionally biased region" description="Basic and acidic residues" evidence="1">
    <location>
        <begin position="232"/>
        <end position="256"/>
    </location>
</feature>
<feature type="region of interest" description="Disordered" evidence="1">
    <location>
        <begin position="73"/>
        <end position="105"/>
    </location>
</feature>
<dbReference type="Proteomes" id="UP001311799">
    <property type="component" value="Unassembled WGS sequence"/>
</dbReference>
<evidence type="ECO:0000256" key="1">
    <source>
        <dbReference type="SAM" id="MobiDB-lite"/>
    </source>
</evidence>
<feature type="region of interest" description="Disordered" evidence="1">
    <location>
        <begin position="2057"/>
        <end position="2076"/>
    </location>
</feature>
<keyword evidence="2" id="KW-0812">Transmembrane</keyword>
<evidence type="ECO:0000313" key="3">
    <source>
        <dbReference type="EMBL" id="KAK6587735.1"/>
    </source>
</evidence>
<feature type="transmembrane region" description="Helical" evidence="2">
    <location>
        <begin position="21"/>
        <end position="39"/>
    </location>
</feature>
<organism evidence="3 4">
    <name type="scientific">Cryptosporidium xiaoi</name>
    <dbReference type="NCBI Taxonomy" id="659607"/>
    <lineage>
        <taxon>Eukaryota</taxon>
        <taxon>Sar</taxon>
        <taxon>Alveolata</taxon>
        <taxon>Apicomplexa</taxon>
        <taxon>Conoidasida</taxon>
        <taxon>Coccidia</taxon>
        <taxon>Eucoccidiorida</taxon>
        <taxon>Eimeriorina</taxon>
        <taxon>Cryptosporidiidae</taxon>
        <taxon>Cryptosporidium</taxon>
    </lineage>
</organism>
<sequence length="2493" mass="284895">MGKIKEKKFKSLKNRKILLSPLLIINGIIIIIIITLTSIEKCRYLLSIHSQIPISNEYAWGNVKVSFFESKGIPSPKSYSSETENSNSNTSGTMESGSGESENIKYSTSVPTISSSLTSLSGLPKPSLPLPEAADYGYDGQVSGSSSQGYQKSELPLHEISSMKFESLSSPDNKQEEDYVSSLMKINMIYNVKENKFEKDEQNMAYGFGGKDGTKDPKNYLIKQFIPQDGITKRPPLELIPSDEKKHETEDRKEEESAVEDVEFIPLQIGPKIPGTETGLEGLSHKISLDRAPRSPQKRQEEWDCIVSQIERDKVGWKVERGRMRYNYIPGFSDVDPSLFPLCGDAKTLYQNCVLSLKQLEDKSIITPPSGDETEANFLRATFCISASVYCYAESAIGDPDLQLYWNREVRSITDLLVSKDPNLELLQIVGESLSKQSSPKSFGGQKGMLGKLPKFLPNKLPNHSFAFASTKLEVCPKAGIAGRSDTDFEYEGGIDAILATRVHSIVVDDSEIWTMWRAIVTQKERDLNMNLKRFKVFSNSFPLKFNSAVKPTKLSELRNVCIELIRDGMNETPPRYELLPLAKPNTEKVLYEFCDYAADFYFGNRQWEVIYQKSMFWSNMVEGLPEPRPYSPFRYYAGETFNDMRKNCCSVIFDLIQSKVFPYLSTGHFRYKSNNFDGSKLEKFCHMAANAYFKRAEDPNDQTNIKNTGYFDFTPNKSKVTNYKTSPHLSLVYEGMQDLENIPGQFSVGSIDGSYSYTPRFPNLKPSLVCWVQWRAILDQNREDLNKNIETPTHLPEELPKEWNMPQFSRSTFIIACFRIIRKLYGVGSVSFRSKSLNSNENVDDKSEKILSDFCKAASRRYFEGIFDEYSLENQLKIQTDSDSQWNAIVEVIMRQGEKQKNNNIFWVYPVHPSNFERSNTRFNVYGDKEDDKDVIKELGFESRCLEGLRTYYSTPENELPKMEVNTEDDSLIDLEFRKVCKEAGDYFFGAIEWIRMYRASTNMNDAFGNLQQDLNTAPIVTGLPRKRPIKPLKYKGAGRITLFRDYCFAYIWNLWRSGNENNLRISGKLFSSNMTDKEDKKALLEHWCTSVANEAYNINYKLSIEEKKRLGITDLHPRMDPQTSLSVVESEDERENGELHEPEFGERIHFSFGDATSQWNMILSQLEVDKRRSIKRIIWLPEYPEIKNIFPGPVERRDFVRACVKIIDKLNEKSLVEWGIVSPEYQGVVMREFCSDAFYNGYELSEDRRNVISAKSSEREVNRGLLIEFLKYMHVNQMDVRKWVLFYLNENINLNYAISWALNEDNWSFLESYFHQSQLNEPENFENLFEEVRERVRQMGGFLSPGEESGFFSDANSSLAREKLWKAIYNQMYMDILMGRQQRIVNLPLKPPDFWLGSKNEDEFPLDCERVITRLLSQSGEENKGWDTNSEKREVKSLKDILLATRLISNQDQTDKDIIKSYCEDVLLEISNKRGYSIFKGTGFSYPGSILEFERNRQWNIISNLGKYSKYQLRDSTGGIGAISKIDNIPGFVRYTLFRGSYDPEEFVTQCEIALEFLYSDPSIPTHKRITFPGSIEDNDIMKKGEESDNKKKIISEYCEIASTYVFQENPEDELLDEDSLEEVSIMNDLDTVSRKFRLKNPLGLDYNKRWNHIIELAKKRISEEKYLRMNRVMKIDSNWLKNTYPKIAGEDLKRAFNSKENNHLASFVLVSYELFSAIMMGKEGLSEGSNKDKFEFFSRNSLLQFCRDVCYKYFTDEAKGDVEYDNDNKSATENALIYDLIATRPRMGPNPKDPLYELYPEQGEEVPELNSFNMDQYITSKWEIINKNIGESDSIRESLRKEIMDDLFAAETNLINFQDDGKNKNILWAPAKEYPWKHHDIRKANDMESILNKLHPLNKDKDMVLSGDTLKHMKAIFGDNIADIAKTTIIPEIPTVKPDREKIMEKRTLGNANLSEDDLHFGERLLPLGNFGEGAQVKRINVGGKSATTPKGSSITKSTSFSGLSPGEFDRFKKANEDFKSLVEGKVINIGRSADTIEESVSTSLPEEAYIRKGMKPRDKTEKKGAKKRPVLFNYKNEEKEESSLKSGKESEIDKYEDDKLADREWTVISQLIKLVSESEGGKFVVNIPIERPRKLYPKAMGNMRGMSEGCIRVLLNSRYRSETGARIVGKTREERKMNATIYCRKAAEVFYESTTRGGLGGEFVPPKEFIGLPGFQSSIRYIGGSKATRGRGNKVFIGESSSNPLGKEMGLRPINKESARLRKAVGGVRGAFGVKANMDYNPFTGKGGISSPQLQGDQISGAGFSVKVKSSLFKRKFAETPGYMGYPGTKGITEIGILHPGDDMVAEPDYYYEERGGKDEDPVPYSSLNKYVNMKPHSGPGSGDPKIGEPPKLNKDGIPIIKHIPTTFDDKEELNIKKQVLNRVSSYSKEQGSLLGGVAYNSKEFTGKHTGRGRYLERKDRKEERKKERKAERSSSNSSGDKNRMKKQN</sequence>